<keyword evidence="2" id="KW-1185">Reference proteome</keyword>
<protein>
    <recommendedName>
        <fullName evidence="3">Elongation factor Tu</fullName>
    </recommendedName>
</protein>
<comment type="caution">
    <text evidence="1">The sequence shown here is derived from an EMBL/GenBank/DDBJ whole genome shotgun (WGS) entry which is preliminary data.</text>
</comment>
<organism evidence="1 2">
    <name type="scientific">Chryseosolibacter indicus</name>
    <dbReference type="NCBI Taxonomy" id="2782351"/>
    <lineage>
        <taxon>Bacteria</taxon>
        <taxon>Pseudomonadati</taxon>
        <taxon>Bacteroidota</taxon>
        <taxon>Cytophagia</taxon>
        <taxon>Cytophagales</taxon>
        <taxon>Chryseotaleaceae</taxon>
        <taxon>Chryseosolibacter</taxon>
    </lineage>
</organism>
<evidence type="ECO:0000313" key="2">
    <source>
        <dbReference type="Proteomes" id="UP000772618"/>
    </source>
</evidence>
<dbReference type="InterPro" id="IPR009000">
    <property type="entry name" value="Transl_B-barrel_sf"/>
</dbReference>
<accession>A0ABS5VYQ0</accession>
<proteinExistence type="predicted"/>
<dbReference type="EMBL" id="JAHESD010000139">
    <property type="protein sequence ID" value="MBT1706533.1"/>
    <property type="molecule type" value="Genomic_DNA"/>
</dbReference>
<name>A0ABS5VYQ0_9BACT</name>
<reference evidence="1 2" key="1">
    <citation type="submission" date="2021-05" db="EMBL/GenBank/DDBJ databases">
        <title>A Polyphasic approach of four new species of the genus Ohtaekwangia: Ohtaekwangia histidinii sp. nov., Ohtaekwangia cretensis sp. nov., Ohtaekwangia indiensis sp. nov., Ohtaekwangia reichenbachii sp. nov. from diverse environment.</title>
        <authorList>
            <person name="Octaviana S."/>
        </authorList>
    </citation>
    <scope>NUCLEOTIDE SEQUENCE [LARGE SCALE GENOMIC DNA]</scope>
    <source>
        <strain evidence="1 2">PWU20</strain>
    </source>
</reference>
<dbReference type="Gene3D" id="2.40.30.10">
    <property type="entry name" value="Translation factors"/>
    <property type="match status" value="1"/>
</dbReference>
<evidence type="ECO:0008006" key="3">
    <source>
        <dbReference type="Google" id="ProtNLM"/>
    </source>
</evidence>
<evidence type="ECO:0000313" key="1">
    <source>
        <dbReference type="EMBL" id="MBT1706533.1"/>
    </source>
</evidence>
<dbReference type="Proteomes" id="UP000772618">
    <property type="component" value="Unassembled WGS sequence"/>
</dbReference>
<sequence>MTAKYRIKDTFIITGRGLVLAGTIEEGVVVTGDYIEFDAFEKKRKRRIIGVSSMRKADDKEMNVGLLIKCDNEDEILELRKWRPENELGIIVKE</sequence>
<gene>
    <name evidence="1" type="ORF">KK060_24885</name>
</gene>
<dbReference type="SUPFAM" id="SSF50447">
    <property type="entry name" value="Translation proteins"/>
    <property type="match status" value="1"/>
</dbReference>
<dbReference type="RefSeq" id="WP_254157955.1">
    <property type="nucleotide sequence ID" value="NZ_JAHESD010000139.1"/>
</dbReference>